<protein>
    <recommendedName>
        <fullName evidence="2">Nephrocystin 3-like N-terminal domain-containing protein</fullName>
    </recommendedName>
</protein>
<evidence type="ECO:0000313" key="4">
    <source>
        <dbReference type="Proteomes" id="UP000294003"/>
    </source>
</evidence>
<proteinExistence type="predicted"/>
<name>A0ABY0HGG0_9PEZI</name>
<reference evidence="3 4" key="1">
    <citation type="submission" date="2018-06" db="EMBL/GenBank/DDBJ databases">
        <title>Complete Genomes of Monosporascus.</title>
        <authorList>
            <person name="Robinson A.J."/>
            <person name="Natvig D.O."/>
        </authorList>
    </citation>
    <scope>NUCLEOTIDE SEQUENCE [LARGE SCALE GENOMIC DNA]</scope>
    <source>
        <strain evidence="3 4">CBS 609.92</strain>
    </source>
</reference>
<dbReference type="Proteomes" id="UP000294003">
    <property type="component" value="Unassembled WGS sequence"/>
</dbReference>
<evidence type="ECO:0000313" key="3">
    <source>
        <dbReference type="EMBL" id="RYO92896.1"/>
    </source>
</evidence>
<dbReference type="Pfam" id="PF24883">
    <property type="entry name" value="NPHP3_N"/>
    <property type="match status" value="1"/>
</dbReference>
<gene>
    <name evidence="3" type="ORF">DL762_001387</name>
</gene>
<sequence length="569" mass="63794">MAEGLGVAASAIAVIELSAKVASLCLQYSKDVKHAEEDIIRIHEEIIRLKNISKEVQNLVNSPRGAKLEASQKLGDTLKDSQSRLERLDHELTPSKGRQAMKQFGLRALKWPFKSKDVEKIIQDLTRCTQMISLSLQVDQTTTLLDMEGAAFDSHAEEYNPTCLQDTRVELLHDISRWAKNPRAEAIFWLNGMAGTGKSTISRTVARSFSKGGQLGASFFFKRGEGDRGGISKFFTTIAAQLVKRVPALAPHVKNAIDADPAIFGKVMREQFEKLILEALSKPPQAAWKVNALVIVVDALDECERDEDIRTIIHLFSRANALRSPRIRIFMTSRPELPIRLGFNAVKGAYQDLVLHKIPEPVIEHDLLAYFKHELTKIKNDYNCSVSKDRQLSQNWPEQSDIQILVEMAIPLFIFAATACRFLADRKGGNPNKKPQKVLKHRTKSQESKLDATYLPVLDQMLVGLSSREINEALQEFRIIVGSIVVLASPLSTSALARMLNMVQDTVDDRLDLLYSVLDVPSSSSSPVRLLHLSFRDFLLDPEKKDKNPFWISAEYNGQELLIYLSIPG</sequence>
<dbReference type="PANTHER" id="PTHR10039:SF16">
    <property type="entry name" value="GPI INOSITOL-DEACYLASE"/>
    <property type="match status" value="1"/>
</dbReference>
<dbReference type="InterPro" id="IPR027417">
    <property type="entry name" value="P-loop_NTPase"/>
</dbReference>
<dbReference type="InterPro" id="IPR056884">
    <property type="entry name" value="NPHP3-like_N"/>
</dbReference>
<dbReference type="PANTHER" id="PTHR10039">
    <property type="entry name" value="AMELOGENIN"/>
    <property type="match status" value="1"/>
</dbReference>
<feature type="domain" description="Nephrocystin 3-like N-terminal" evidence="2">
    <location>
        <begin position="175"/>
        <end position="334"/>
    </location>
</feature>
<comment type="caution">
    <text evidence="3">The sequence shown here is derived from an EMBL/GenBank/DDBJ whole genome shotgun (WGS) entry which is preliminary data.</text>
</comment>
<dbReference type="EMBL" id="QJNS01000023">
    <property type="protein sequence ID" value="RYO92896.1"/>
    <property type="molecule type" value="Genomic_DNA"/>
</dbReference>
<keyword evidence="1" id="KW-0677">Repeat</keyword>
<dbReference type="SUPFAM" id="SSF52540">
    <property type="entry name" value="P-loop containing nucleoside triphosphate hydrolases"/>
    <property type="match status" value="1"/>
</dbReference>
<dbReference type="Gene3D" id="3.40.50.300">
    <property type="entry name" value="P-loop containing nucleotide triphosphate hydrolases"/>
    <property type="match status" value="1"/>
</dbReference>
<keyword evidence="4" id="KW-1185">Reference proteome</keyword>
<evidence type="ECO:0000256" key="1">
    <source>
        <dbReference type="ARBA" id="ARBA00022737"/>
    </source>
</evidence>
<evidence type="ECO:0000259" key="2">
    <source>
        <dbReference type="Pfam" id="PF24883"/>
    </source>
</evidence>
<accession>A0ABY0HGG0</accession>
<organism evidence="3 4">
    <name type="scientific">Monosporascus cannonballus</name>
    <dbReference type="NCBI Taxonomy" id="155416"/>
    <lineage>
        <taxon>Eukaryota</taxon>
        <taxon>Fungi</taxon>
        <taxon>Dikarya</taxon>
        <taxon>Ascomycota</taxon>
        <taxon>Pezizomycotina</taxon>
        <taxon>Sordariomycetes</taxon>
        <taxon>Xylariomycetidae</taxon>
        <taxon>Xylariales</taxon>
        <taxon>Xylariales incertae sedis</taxon>
        <taxon>Monosporascus</taxon>
    </lineage>
</organism>